<dbReference type="PROSITE" id="PS00166">
    <property type="entry name" value="ENOYL_COA_HYDRATASE"/>
    <property type="match status" value="1"/>
</dbReference>
<comment type="caution">
    <text evidence="3">The sequence shown here is derived from an EMBL/GenBank/DDBJ whole genome shotgun (WGS) entry which is preliminary data.</text>
</comment>
<dbReference type="SUPFAM" id="SSF52096">
    <property type="entry name" value="ClpP/crotonase"/>
    <property type="match status" value="1"/>
</dbReference>
<dbReference type="Proteomes" id="UP000245461">
    <property type="component" value="Unassembled WGS sequence"/>
</dbReference>
<keyword evidence="4" id="KW-1185">Reference proteome</keyword>
<name>A0A317EG17_9PROT</name>
<dbReference type="PANTHER" id="PTHR43802:SF1">
    <property type="entry name" value="IP11341P-RELATED"/>
    <property type="match status" value="1"/>
</dbReference>
<comment type="similarity">
    <text evidence="1 2">Belongs to the enoyl-CoA hydratase/isomerase family.</text>
</comment>
<gene>
    <name evidence="3" type="ORF">DKG74_02250</name>
</gene>
<dbReference type="InterPro" id="IPR018376">
    <property type="entry name" value="Enoyl-CoA_hyd/isom_CS"/>
</dbReference>
<dbReference type="CDD" id="cd06558">
    <property type="entry name" value="crotonase-like"/>
    <property type="match status" value="1"/>
</dbReference>
<dbReference type="Gene3D" id="3.90.226.10">
    <property type="entry name" value="2-enoyl-CoA Hydratase, Chain A, domain 1"/>
    <property type="match status" value="1"/>
</dbReference>
<dbReference type="Pfam" id="PF00378">
    <property type="entry name" value="ECH_1"/>
    <property type="match status" value="1"/>
</dbReference>
<dbReference type="InterPro" id="IPR001753">
    <property type="entry name" value="Enoyl-CoA_hydra/iso"/>
</dbReference>
<organism evidence="3 4">
    <name type="scientific">Zavarzinia aquatilis</name>
    <dbReference type="NCBI Taxonomy" id="2211142"/>
    <lineage>
        <taxon>Bacteria</taxon>
        <taxon>Pseudomonadati</taxon>
        <taxon>Pseudomonadota</taxon>
        <taxon>Alphaproteobacteria</taxon>
        <taxon>Rhodospirillales</taxon>
        <taxon>Zavarziniaceae</taxon>
        <taxon>Zavarzinia</taxon>
    </lineage>
</organism>
<reference evidence="3 4" key="1">
    <citation type="submission" date="2018-05" db="EMBL/GenBank/DDBJ databases">
        <title>Zavarzinia sp. HR-AS.</title>
        <authorList>
            <person name="Lee Y."/>
            <person name="Jeon C.O."/>
        </authorList>
    </citation>
    <scope>NUCLEOTIDE SEQUENCE [LARGE SCALE GENOMIC DNA]</scope>
    <source>
        <strain evidence="3 4">HR-AS</strain>
    </source>
</reference>
<sequence>MTYETILFEQEGGVARITLNRPDVLNALNFPMYREISDAFDRIAADPSVRAVLLTGTGRAFCSGADLSRSFTIPDGGTIGDGVAEAMHRLINPMVARIAALKKPVIGAINGATAGGGVGVALACDIVIAAKSAYFVQVFGPNLGIVPDIGCTWMVPRLVGRARALGLALTGERLTAEKAADWGLIWCAVEDAELMATAEAMAQKLATGPTTGFGLIKNAITASEHNGFEAQLALEAESQRRAFNTHDTPEGIAAFLQKRKPVFTGA</sequence>
<dbReference type="OrthoDB" id="9790967at2"/>
<evidence type="ECO:0000256" key="1">
    <source>
        <dbReference type="ARBA" id="ARBA00005254"/>
    </source>
</evidence>
<dbReference type="GO" id="GO:0003824">
    <property type="term" value="F:catalytic activity"/>
    <property type="evidence" value="ECO:0007669"/>
    <property type="project" value="InterPro"/>
</dbReference>
<proteinExistence type="inferred from homology"/>
<dbReference type="RefSeq" id="WP_109902143.1">
    <property type="nucleotide sequence ID" value="NZ_QGLE01000001.1"/>
</dbReference>
<dbReference type="InterPro" id="IPR014748">
    <property type="entry name" value="Enoyl-CoA_hydra_C"/>
</dbReference>
<dbReference type="EMBL" id="QGLE01000001">
    <property type="protein sequence ID" value="PWR25799.1"/>
    <property type="molecule type" value="Genomic_DNA"/>
</dbReference>
<protein>
    <recommendedName>
        <fullName evidence="5">Enoyl-CoA hydratase</fullName>
    </recommendedName>
</protein>
<evidence type="ECO:0000313" key="3">
    <source>
        <dbReference type="EMBL" id="PWR25799.1"/>
    </source>
</evidence>
<dbReference type="InterPro" id="IPR029045">
    <property type="entry name" value="ClpP/crotonase-like_dom_sf"/>
</dbReference>
<dbReference type="Gene3D" id="1.10.12.10">
    <property type="entry name" value="Lyase 2-enoyl-coa Hydratase, Chain A, domain 2"/>
    <property type="match status" value="1"/>
</dbReference>
<dbReference type="AlphaFoldDB" id="A0A317EG17"/>
<dbReference type="PANTHER" id="PTHR43802">
    <property type="entry name" value="ENOYL-COA HYDRATASE"/>
    <property type="match status" value="1"/>
</dbReference>
<evidence type="ECO:0008006" key="5">
    <source>
        <dbReference type="Google" id="ProtNLM"/>
    </source>
</evidence>
<evidence type="ECO:0000313" key="4">
    <source>
        <dbReference type="Proteomes" id="UP000245461"/>
    </source>
</evidence>
<evidence type="ECO:0000256" key="2">
    <source>
        <dbReference type="RuleBase" id="RU003707"/>
    </source>
</evidence>
<accession>A0A317EG17</accession>